<accession>A0ABM1HUP4</accession>
<dbReference type="PANTHER" id="PTHR11008">
    <property type="entry name" value="PROTEIN TAKEOUT-LIKE PROTEIN"/>
    <property type="match status" value="1"/>
</dbReference>
<reference evidence="3" key="1">
    <citation type="submission" date="2025-08" db="UniProtKB">
        <authorList>
            <consortium name="RefSeq"/>
        </authorList>
    </citation>
    <scope>IDENTIFICATION</scope>
    <source>
        <tissue evidence="3">Whole body</tissue>
    </source>
</reference>
<dbReference type="PANTHER" id="PTHR11008:SF18">
    <property type="entry name" value="BCDNA.GH05536-RELATED"/>
    <property type="match status" value="1"/>
</dbReference>
<dbReference type="GeneID" id="107063977"/>
<keyword evidence="2" id="KW-1185">Reference proteome</keyword>
<dbReference type="RefSeq" id="XP_015171681.1">
    <property type="nucleotide sequence ID" value="XM_015316195.1"/>
</dbReference>
<dbReference type="Gene3D" id="3.15.10.30">
    <property type="entry name" value="Haemolymph juvenile hormone binding protein"/>
    <property type="match status" value="1"/>
</dbReference>
<sequence length="253" mass="29476">MSLRSFSLVFTVAAVYFFVFVAGQEQLKLPAEIKTCKRDADDFSSCLRLALQESWPLFVKGIPEFGMPQLDPFYDKYGEFEFGSNEFHGKIITKDIYYYGFKNMKFLAVRPEYTGDRFKLEVDIEMPKGLAEGNFIVNANLINFKLNGEGPFNVSAEDIKVTWFINGPVKNDRWIIEEYRPRPTIRKLKVWAENLFNGNPELTQIALSFMNEFWPTLYRGMIPFVEEVWSKKYSPILNNFFSKLSFNEVFPTS</sequence>
<name>A0ABM1HUP4_POLDO</name>
<proteinExistence type="predicted"/>
<protein>
    <submittedName>
        <fullName evidence="3">Circadian clock-controlled protein-like</fullName>
    </submittedName>
</protein>
<feature type="chain" id="PRO_5046884492" evidence="1">
    <location>
        <begin position="24"/>
        <end position="253"/>
    </location>
</feature>
<dbReference type="Pfam" id="PF06585">
    <property type="entry name" value="JHBP"/>
    <property type="match status" value="1"/>
</dbReference>
<organism evidence="2 3">
    <name type="scientific">Polistes dominula</name>
    <name type="common">European paper wasp</name>
    <name type="synonym">Vespa dominula</name>
    <dbReference type="NCBI Taxonomy" id="743375"/>
    <lineage>
        <taxon>Eukaryota</taxon>
        <taxon>Metazoa</taxon>
        <taxon>Ecdysozoa</taxon>
        <taxon>Arthropoda</taxon>
        <taxon>Hexapoda</taxon>
        <taxon>Insecta</taxon>
        <taxon>Pterygota</taxon>
        <taxon>Neoptera</taxon>
        <taxon>Endopterygota</taxon>
        <taxon>Hymenoptera</taxon>
        <taxon>Apocrita</taxon>
        <taxon>Aculeata</taxon>
        <taxon>Vespoidea</taxon>
        <taxon>Vespidae</taxon>
        <taxon>Polistinae</taxon>
        <taxon>Polistini</taxon>
        <taxon>Polistes</taxon>
    </lineage>
</organism>
<evidence type="ECO:0000256" key="1">
    <source>
        <dbReference type="SAM" id="SignalP"/>
    </source>
</evidence>
<feature type="signal peptide" evidence="1">
    <location>
        <begin position="1"/>
        <end position="23"/>
    </location>
</feature>
<dbReference type="SMART" id="SM00700">
    <property type="entry name" value="JHBP"/>
    <property type="match status" value="1"/>
</dbReference>
<dbReference type="InterPro" id="IPR010562">
    <property type="entry name" value="Haemolymph_juvenile_hormone-bd"/>
</dbReference>
<dbReference type="Proteomes" id="UP000694924">
    <property type="component" value="Unplaced"/>
</dbReference>
<gene>
    <name evidence="3" type="primary">LOC107063977</name>
</gene>
<evidence type="ECO:0000313" key="2">
    <source>
        <dbReference type="Proteomes" id="UP000694924"/>
    </source>
</evidence>
<dbReference type="InterPro" id="IPR038606">
    <property type="entry name" value="To_sf"/>
</dbReference>
<keyword evidence="1" id="KW-0732">Signal</keyword>
<evidence type="ECO:0000313" key="3">
    <source>
        <dbReference type="RefSeq" id="XP_015171681.1"/>
    </source>
</evidence>